<evidence type="ECO:0000256" key="1">
    <source>
        <dbReference type="SAM" id="Phobius"/>
    </source>
</evidence>
<comment type="caution">
    <text evidence="2">The sequence shown here is derived from an EMBL/GenBank/DDBJ whole genome shotgun (WGS) entry which is preliminary data.</text>
</comment>
<name>A0A5C4JAT0_9ACTN</name>
<dbReference type="OrthoDB" id="25997at2"/>
<evidence type="ECO:0008006" key="4">
    <source>
        <dbReference type="Google" id="ProtNLM"/>
    </source>
</evidence>
<dbReference type="RefSeq" id="WP_138646608.1">
    <property type="nucleotide sequence ID" value="NZ_VCKW01000096.1"/>
</dbReference>
<feature type="transmembrane region" description="Helical" evidence="1">
    <location>
        <begin position="108"/>
        <end position="124"/>
    </location>
</feature>
<dbReference type="AlphaFoldDB" id="A0A5C4JAT0"/>
<feature type="transmembrane region" description="Helical" evidence="1">
    <location>
        <begin position="68"/>
        <end position="88"/>
    </location>
</feature>
<evidence type="ECO:0000313" key="2">
    <source>
        <dbReference type="EMBL" id="TMQ97948.1"/>
    </source>
</evidence>
<keyword evidence="3" id="KW-1185">Reference proteome</keyword>
<feature type="transmembrane region" description="Helical" evidence="1">
    <location>
        <begin position="44"/>
        <end position="61"/>
    </location>
</feature>
<keyword evidence="1" id="KW-1133">Transmembrane helix</keyword>
<reference evidence="2 3" key="1">
    <citation type="submission" date="2019-05" db="EMBL/GenBank/DDBJ databases">
        <title>Draft genome sequence of Actinomadura sp. 14C53.</title>
        <authorList>
            <person name="Saricaoglu S."/>
            <person name="Isik K."/>
        </authorList>
    </citation>
    <scope>NUCLEOTIDE SEQUENCE [LARGE SCALE GENOMIC DNA]</scope>
    <source>
        <strain evidence="2 3">14C53</strain>
    </source>
</reference>
<accession>A0A5C4JAT0</accession>
<dbReference type="EMBL" id="VCKW01000096">
    <property type="protein sequence ID" value="TMQ97948.1"/>
    <property type="molecule type" value="Genomic_DNA"/>
</dbReference>
<keyword evidence="1" id="KW-0472">Membrane</keyword>
<sequence>MRPGTGGGPGRLLVAVYAVFALAAGARAGVQIATRFSDAPVAYALSAFAAAVYVLATVALARGGRTSFRVAVAACSIELAGVLVVGTLSVADSAAFPDETVWSGFGRGYGFVPLVLPVAGLLWLRRTARQGGGPVAGGGRPVGGGE</sequence>
<dbReference type="Proteomes" id="UP000309174">
    <property type="component" value="Unassembled WGS sequence"/>
</dbReference>
<gene>
    <name evidence="2" type="ORF">ETD83_19670</name>
</gene>
<proteinExistence type="predicted"/>
<keyword evidence="1" id="KW-0812">Transmembrane</keyword>
<protein>
    <recommendedName>
        <fullName evidence="4">Integral membrane protein</fullName>
    </recommendedName>
</protein>
<evidence type="ECO:0000313" key="3">
    <source>
        <dbReference type="Proteomes" id="UP000309174"/>
    </source>
</evidence>
<organism evidence="2 3">
    <name type="scientific">Actinomadura soli</name>
    <dbReference type="NCBI Taxonomy" id="2508997"/>
    <lineage>
        <taxon>Bacteria</taxon>
        <taxon>Bacillati</taxon>
        <taxon>Actinomycetota</taxon>
        <taxon>Actinomycetes</taxon>
        <taxon>Streptosporangiales</taxon>
        <taxon>Thermomonosporaceae</taxon>
        <taxon>Actinomadura</taxon>
    </lineage>
</organism>